<evidence type="ECO:0000256" key="15">
    <source>
        <dbReference type="PIRSR" id="PIRSR006135-1"/>
    </source>
</evidence>
<organism evidence="17 18">
    <name type="scientific">Novosphingobium endophyticum</name>
    <dbReference type="NCBI Taxonomy" id="1955250"/>
    <lineage>
        <taxon>Bacteria</taxon>
        <taxon>Pseudomonadati</taxon>
        <taxon>Pseudomonadota</taxon>
        <taxon>Alphaproteobacteria</taxon>
        <taxon>Sphingomonadales</taxon>
        <taxon>Sphingomonadaceae</taxon>
        <taxon>Novosphingobium</taxon>
    </lineage>
</organism>
<evidence type="ECO:0000256" key="3">
    <source>
        <dbReference type="ARBA" id="ARBA00001522"/>
    </source>
</evidence>
<feature type="binding site" evidence="16">
    <location>
        <position position="83"/>
    </location>
    <ligand>
        <name>GTP</name>
        <dbReference type="ChEBI" id="CHEBI:37565"/>
    </ligand>
</feature>
<dbReference type="Pfam" id="PF02283">
    <property type="entry name" value="CobU"/>
    <property type="match status" value="1"/>
</dbReference>
<dbReference type="Gene3D" id="3.40.50.300">
    <property type="entry name" value="P-loop containing nucleotide triphosphate hydrolases"/>
    <property type="match status" value="1"/>
</dbReference>
<evidence type="ECO:0000256" key="4">
    <source>
        <dbReference type="ARBA" id="ARBA00003889"/>
    </source>
</evidence>
<dbReference type="GO" id="GO:0005524">
    <property type="term" value="F:ATP binding"/>
    <property type="evidence" value="ECO:0007669"/>
    <property type="project" value="UniProtKB-UniRule"/>
</dbReference>
<dbReference type="GO" id="GO:0008820">
    <property type="term" value="F:cobinamide phosphate guanylyltransferase activity"/>
    <property type="evidence" value="ECO:0007669"/>
    <property type="project" value="UniProtKB-UniRule"/>
</dbReference>
<proteinExistence type="inferred from homology"/>
<comment type="pathway">
    <text evidence="5 14">Cofactor biosynthesis; adenosylcobalamin biosynthesis; adenosylcobalamin from cob(II)yrinate a,c-diamide: step 6/7.</text>
</comment>
<feature type="binding site" evidence="16">
    <location>
        <begin position="8"/>
        <end position="15"/>
    </location>
    <ligand>
        <name>GTP</name>
        <dbReference type="ChEBI" id="CHEBI:37565"/>
    </ligand>
</feature>
<keyword evidence="11 14" id="KW-0418">Kinase</keyword>
<keyword evidence="10 14" id="KW-0547">Nucleotide-binding</keyword>
<comment type="function">
    <text evidence="4 14">Catalyzes ATP-dependent phosphorylation of adenosylcobinamide and addition of GMP to adenosylcobinamide phosphate.</text>
</comment>
<evidence type="ECO:0000256" key="11">
    <source>
        <dbReference type="ARBA" id="ARBA00022777"/>
    </source>
</evidence>
<evidence type="ECO:0000256" key="8">
    <source>
        <dbReference type="ARBA" id="ARBA00022573"/>
    </source>
</evidence>
<evidence type="ECO:0000256" key="1">
    <source>
        <dbReference type="ARBA" id="ARBA00000312"/>
    </source>
</evidence>
<comment type="pathway">
    <text evidence="6 14">Cofactor biosynthesis; adenosylcobalamin biosynthesis; adenosylcobalamin from cob(II)yrinate a,c-diamide: step 5/7.</text>
</comment>
<dbReference type="GO" id="GO:0005525">
    <property type="term" value="F:GTP binding"/>
    <property type="evidence" value="ECO:0007669"/>
    <property type="project" value="UniProtKB-UniRule"/>
</dbReference>
<comment type="caution">
    <text evidence="17">The sequence shown here is derived from an EMBL/GenBank/DDBJ whole genome shotgun (WGS) entry which is preliminary data.</text>
</comment>
<evidence type="ECO:0000256" key="14">
    <source>
        <dbReference type="PIRNR" id="PIRNR006135"/>
    </source>
</evidence>
<keyword evidence="18" id="KW-1185">Reference proteome</keyword>
<dbReference type="AlphaFoldDB" id="A0A916TSF6"/>
<evidence type="ECO:0000256" key="6">
    <source>
        <dbReference type="ARBA" id="ARBA00005159"/>
    </source>
</evidence>
<dbReference type="CDD" id="cd00544">
    <property type="entry name" value="CobU"/>
    <property type="match status" value="1"/>
</dbReference>
<protein>
    <recommendedName>
        <fullName evidence="14">Bifunctional adenosylcobalamin biosynthesis protein</fullName>
        <ecNumber evidence="14">2.7.1.156</ecNumber>
        <ecNumber evidence="14">2.7.7.62</ecNumber>
    </recommendedName>
</protein>
<sequence length="168" mass="17785">MKTLFVIGGARSGKSRYAQARIEALPGRFAYIATAQARDAEMAGRIARHQADRGGLWSTIEAPVELASAIARASTRYDAILVDCLTLWLSNLMEAGVALDRAFGELNQAIGSCGSPLALIANEVGLGIVPDNPLARAFRDEAGRLNQQIAGTVDEVVLVAAGLPLRLK</sequence>
<dbReference type="Proteomes" id="UP000608154">
    <property type="component" value="Unassembled WGS sequence"/>
</dbReference>
<reference evidence="17" key="1">
    <citation type="journal article" date="2014" name="Int. J. Syst. Evol. Microbiol.">
        <title>Complete genome sequence of Corynebacterium casei LMG S-19264T (=DSM 44701T), isolated from a smear-ripened cheese.</title>
        <authorList>
            <consortium name="US DOE Joint Genome Institute (JGI-PGF)"/>
            <person name="Walter F."/>
            <person name="Albersmeier A."/>
            <person name="Kalinowski J."/>
            <person name="Ruckert C."/>
        </authorList>
    </citation>
    <scope>NUCLEOTIDE SEQUENCE</scope>
    <source>
        <strain evidence="17">CGMCC 1.15095</strain>
    </source>
</reference>
<evidence type="ECO:0000256" key="12">
    <source>
        <dbReference type="ARBA" id="ARBA00022840"/>
    </source>
</evidence>
<dbReference type="EC" id="2.7.1.156" evidence="14"/>
<feature type="active site" description="GMP-histidine intermediate" evidence="15">
    <location>
        <position position="49"/>
    </location>
</feature>
<dbReference type="PIRSF" id="PIRSF006135">
    <property type="entry name" value="CobU"/>
    <property type="match status" value="1"/>
</dbReference>
<keyword evidence="8 14" id="KW-0169">Cobalamin biosynthesis</keyword>
<dbReference type="EC" id="2.7.7.62" evidence="14"/>
<gene>
    <name evidence="17" type="primary">cobP</name>
    <name evidence="17" type="ORF">GCM10011494_16690</name>
</gene>
<comment type="catalytic activity">
    <reaction evidence="2 14">
        <text>adenosylcob(III)inamide phosphate + GTP + H(+) = adenosylcob(III)inamide-GDP + diphosphate</text>
        <dbReference type="Rhea" id="RHEA:22712"/>
        <dbReference type="ChEBI" id="CHEBI:15378"/>
        <dbReference type="ChEBI" id="CHEBI:33019"/>
        <dbReference type="ChEBI" id="CHEBI:37565"/>
        <dbReference type="ChEBI" id="CHEBI:58502"/>
        <dbReference type="ChEBI" id="CHEBI:60487"/>
        <dbReference type="EC" id="2.7.7.62"/>
    </reaction>
</comment>
<reference evidence="17" key="2">
    <citation type="submission" date="2020-09" db="EMBL/GenBank/DDBJ databases">
        <authorList>
            <person name="Sun Q."/>
            <person name="Zhou Y."/>
        </authorList>
    </citation>
    <scope>NUCLEOTIDE SEQUENCE</scope>
    <source>
        <strain evidence="17">CGMCC 1.15095</strain>
    </source>
</reference>
<dbReference type="InterPro" id="IPR003203">
    <property type="entry name" value="CobU/CobP"/>
</dbReference>
<evidence type="ECO:0000256" key="10">
    <source>
        <dbReference type="ARBA" id="ARBA00022741"/>
    </source>
</evidence>
<evidence type="ECO:0000256" key="7">
    <source>
        <dbReference type="ARBA" id="ARBA00007490"/>
    </source>
</evidence>
<dbReference type="PANTHER" id="PTHR34848:SF1">
    <property type="entry name" value="BIFUNCTIONAL ADENOSYLCOBALAMIN BIOSYNTHESIS PROTEIN COBU"/>
    <property type="match status" value="1"/>
</dbReference>
<dbReference type="GO" id="GO:0043752">
    <property type="term" value="F:adenosylcobinamide kinase activity"/>
    <property type="evidence" value="ECO:0007669"/>
    <property type="project" value="UniProtKB-EC"/>
</dbReference>
<evidence type="ECO:0000256" key="13">
    <source>
        <dbReference type="ARBA" id="ARBA00023134"/>
    </source>
</evidence>
<keyword evidence="13 14" id="KW-0342">GTP-binding</keyword>
<comment type="similarity">
    <text evidence="7 14">Belongs to the CobU/CobP family.</text>
</comment>
<dbReference type="RefSeq" id="WP_188770404.1">
    <property type="nucleotide sequence ID" value="NZ_BMHK01000009.1"/>
</dbReference>
<evidence type="ECO:0000313" key="18">
    <source>
        <dbReference type="Proteomes" id="UP000608154"/>
    </source>
</evidence>
<name>A0A916TSF6_9SPHN</name>
<feature type="binding site" evidence="16">
    <location>
        <begin position="33"/>
        <end position="35"/>
    </location>
    <ligand>
        <name>GTP</name>
        <dbReference type="ChEBI" id="CHEBI:37565"/>
    </ligand>
</feature>
<dbReference type="EMBL" id="BMHK01000009">
    <property type="protein sequence ID" value="GGB98886.1"/>
    <property type="molecule type" value="Genomic_DNA"/>
</dbReference>
<evidence type="ECO:0000256" key="9">
    <source>
        <dbReference type="ARBA" id="ARBA00022679"/>
    </source>
</evidence>
<keyword evidence="12 14" id="KW-0067">ATP-binding</keyword>
<comment type="catalytic activity">
    <reaction evidence="1 14">
        <text>adenosylcob(III)inamide + ATP = adenosylcob(III)inamide phosphate + ADP + H(+)</text>
        <dbReference type="Rhea" id="RHEA:15769"/>
        <dbReference type="ChEBI" id="CHEBI:2480"/>
        <dbReference type="ChEBI" id="CHEBI:15378"/>
        <dbReference type="ChEBI" id="CHEBI:30616"/>
        <dbReference type="ChEBI" id="CHEBI:58502"/>
        <dbReference type="ChEBI" id="CHEBI:456216"/>
        <dbReference type="EC" id="2.7.1.156"/>
    </reaction>
</comment>
<accession>A0A916TSF6</accession>
<keyword evidence="9 14" id="KW-0808">Transferase</keyword>
<evidence type="ECO:0000256" key="16">
    <source>
        <dbReference type="PIRSR" id="PIRSR006135-2"/>
    </source>
</evidence>
<feature type="binding site" evidence="16">
    <location>
        <position position="61"/>
    </location>
    <ligand>
        <name>GTP</name>
        <dbReference type="ChEBI" id="CHEBI:37565"/>
    </ligand>
</feature>
<dbReference type="InterPro" id="IPR027417">
    <property type="entry name" value="P-loop_NTPase"/>
</dbReference>
<evidence type="ECO:0000313" key="17">
    <source>
        <dbReference type="EMBL" id="GGB98886.1"/>
    </source>
</evidence>
<dbReference type="GO" id="GO:0009236">
    <property type="term" value="P:cobalamin biosynthetic process"/>
    <property type="evidence" value="ECO:0007669"/>
    <property type="project" value="UniProtKB-UniRule"/>
</dbReference>
<dbReference type="NCBIfam" id="NF004469">
    <property type="entry name" value="PRK05800.1"/>
    <property type="match status" value="1"/>
</dbReference>
<dbReference type="SUPFAM" id="SSF52540">
    <property type="entry name" value="P-loop containing nucleoside triphosphate hydrolases"/>
    <property type="match status" value="1"/>
</dbReference>
<dbReference type="PANTHER" id="PTHR34848">
    <property type="match status" value="1"/>
</dbReference>
<comment type="catalytic activity">
    <reaction evidence="3">
        <text>adenosylcob(III)inamide + GTP = adenosylcob(III)inamide phosphate + GDP + H(+)</text>
        <dbReference type="Rhea" id="RHEA:15765"/>
        <dbReference type="ChEBI" id="CHEBI:2480"/>
        <dbReference type="ChEBI" id="CHEBI:15378"/>
        <dbReference type="ChEBI" id="CHEBI:37565"/>
        <dbReference type="ChEBI" id="CHEBI:58189"/>
        <dbReference type="ChEBI" id="CHEBI:58502"/>
        <dbReference type="EC" id="2.7.1.156"/>
    </reaction>
</comment>
<evidence type="ECO:0000256" key="5">
    <source>
        <dbReference type="ARBA" id="ARBA00004692"/>
    </source>
</evidence>
<evidence type="ECO:0000256" key="2">
    <source>
        <dbReference type="ARBA" id="ARBA00000711"/>
    </source>
</evidence>